<organism evidence="2 3">
    <name type="scientific">Ficus carica</name>
    <name type="common">Common fig</name>
    <dbReference type="NCBI Taxonomy" id="3494"/>
    <lineage>
        <taxon>Eukaryota</taxon>
        <taxon>Viridiplantae</taxon>
        <taxon>Streptophyta</taxon>
        <taxon>Embryophyta</taxon>
        <taxon>Tracheophyta</taxon>
        <taxon>Spermatophyta</taxon>
        <taxon>Magnoliopsida</taxon>
        <taxon>eudicotyledons</taxon>
        <taxon>Gunneridae</taxon>
        <taxon>Pentapetalae</taxon>
        <taxon>rosids</taxon>
        <taxon>fabids</taxon>
        <taxon>Rosales</taxon>
        <taxon>Moraceae</taxon>
        <taxon>Ficeae</taxon>
        <taxon>Ficus</taxon>
    </lineage>
</organism>
<dbReference type="Proteomes" id="UP001187192">
    <property type="component" value="Unassembled WGS sequence"/>
</dbReference>
<feature type="region of interest" description="Disordered" evidence="1">
    <location>
        <begin position="65"/>
        <end position="138"/>
    </location>
</feature>
<dbReference type="AlphaFoldDB" id="A0AA88ANK1"/>
<comment type="caution">
    <text evidence="2">The sequence shown here is derived from an EMBL/GenBank/DDBJ whole genome shotgun (WGS) entry which is preliminary data.</text>
</comment>
<evidence type="ECO:0000313" key="3">
    <source>
        <dbReference type="Proteomes" id="UP001187192"/>
    </source>
</evidence>
<dbReference type="EMBL" id="BTGU01000031">
    <property type="protein sequence ID" value="GMN49438.1"/>
    <property type="molecule type" value="Genomic_DNA"/>
</dbReference>
<sequence>MGNNSQMENQSMNLKWRISPRRLIKGILRRPWRVGSHGGDGGRDDRKFSFLAARRTLEYRRRLGRRGLRGDQVGRRGAREGHMETSEQPRTTTGIAKKTMRWQQQGVSALGRERRWEDRSWGRQWRRQGVSAPRREMR</sequence>
<evidence type="ECO:0000313" key="2">
    <source>
        <dbReference type="EMBL" id="GMN49438.1"/>
    </source>
</evidence>
<protein>
    <submittedName>
        <fullName evidence="2">Uncharacterized protein</fullName>
    </submittedName>
</protein>
<gene>
    <name evidence="2" type="ORF">TIFTF001_018603</name>
</gene>
<evidence type="ECO:0000256" key="1">
    <source>
        <dbReference type="SAM" id="MobiDB-lite"/>
    </source>
</evidence>
<feature type="compositionally biased region" description="Basic and acidic residues" evidence="1">
    <location>
        <begin position="68"/>
        <end position="87"/>
    </location>
</feature>
<keyword evidence="3" id="KW-1185">Reference proteome</keyword>
<proteinExistence type="predicted"/>
<feature type="compositionally biased region" description="Basic and acidic residues" evidence="1">
    <location>
        <begin position="111"/>
        <end position="121"/>
    </location>
</feature>
<reference evidence="2" key="1">
    <citation type="submission" date="2023-07" db="EMBL/GenBank/DDBJ databases">
        <title>draft genome sequence of fig (Ficus carica).</title>
        <authorList>
            <person name="Takahashi T."/>
            <person name="Nishimura K."/>
        </authorList>
    </citation>
    <scope>NUCLEOTIDE SEQUENCE</scope>
</reference>
<accession>A0AA88ANK1</accession>
<name>A0AA88ANK1_FICCA</name>